<dbReference type="Pfam" id="PF04110">
    <property type="entry name" value="APG12"/>
    <property type="match status" value="1"/>
</dbReference>
<dbReference type="PANTHER" id="PTHR13385">
    <property type="entry name" value="AUTOPHAGY PROTEIN 12"/>
    <property type="match status" value="1"/>
</dbReference>
<protein>
    <recommendedName>
        <fullName evidence="2 6">Ubiquitin-like protein ATG12</fullName>
    </recommendedName>
</protein>
<dbReference type="PANTHER" id="PTHR13385:SF0">
    <property type="entry name" value="UBIQUITIN-LIKE PROTEIN ATG12"/>
    <property type="match status" value="1"/>
</dbReference>
<sequence>MSSPSPNLSDNGNTIPDSAQEPNLPLTMASSIILTQLPRDATSALAAAGEFPAPKVQVFFKPVNAPAIQKSIVRVAATQRFESVVSWLRRRLGVTERESVFLYVNSTFAPALDEIVGNLHRCFKDSEGRLVVNYSTTPAFG</sequence>
<evidence type="ECO:0000313" key="9">
    <source>
        <dbReference type="Proteomes" id="UP000566819"/>
    </source>
</evidence>
<comment type="similarity">
    <text evidence="1 6">Belongs to the ATG12 family.</text>
</comment>
<evidence type="ECO:0000256" key="6">
    <source>
        <dbReference type="RuleBase" id="RU361201"/>
    </source>
</evidence>
<keyword evidence="4 6" id="KW-0833">Ubl conjugation pathway</keyword>
<dbReference type="OrthoDB" id="10003551at2759"/>
<keyword evidence="5 6" id="KW-0072">Autophagy</keyword>
<feature type="region of interest" description="Disordered" evidence="7">
    <location>
        <begin position="1"/>
        <end position="21"/>
    </location>
</feature>
<evidence type="ECO:0000256" key="5">
    <source>
        <dbReference type="ARBA" id="ARBA00023006"/>
    </source>
</evidence>
<dbReference type="AlphaFoldDB" id="A0A8H4RPC7"/>
<accession>A0A8H4RPC7</accession>
<dbReference type="Gene3D" id="3.10.20.90">
    <property type="entry name" value="Phosphatidylinositol 3-kinase Catalytic Subunit, Chain A, domain 1"/>
    <property type="match status" value="1"/>
</dbReference>
<dbReference type="SUPFAM" id="SSF54236">
    <property type="entry name" value="Ubiquitin-like"/>
    <property type="match status" value="1"/>
</dbReference>
<dbReference type="GO" id="GO:0015031">
    <property type="term" value="P:protein transport"/>
    <property type="evidence" value="ECO:0007669"/>
    <property type="project" value="UniProtKB-KW"/>
</dbReference>
<dbReference type="CDD" id="cd01612">
    <property type="entry name" value="Ubl_ATG12"/>
    <property type="match status" value="1"/>
</dbReference>
<evidence type="ECO:0000256" key="7">
    <source>
        <dbReference type="SAM" id="MobiDB-lite"/>
    </source>
</evidence>
<dbReference type="GO" id="GO:0000045">
    <property type="term" value="P:autophagosome assembly"/>
    <property type="evidence" value="ECO:0007669"/>
    <property type="project" value="InterPro"/>
</dbReference>
<evidence type="ECO:0000256" key="2">
    <source>
        <dbReference type="ARBA" id="ARBA00015875"/>
    </source>
</evidence>
<keyword evidence="6" id="KW-0472">Membrane</keyword>
<evidence type="ECO:0000313" key="8">
    <source>
        <dbReference type="EMBL" id="KAF4632868.1"/>
    </source>
</evidence>
<dbReference type="GO" id="GO:0000421">
    <property type="term" value="C:autophagosome membrane"/>
    <property type="evidence" value="ECO:0007669"/>
    <property type="project" value="TreeGrafter"/>
</dbReference>
<proteinExistence type="inferred from homology"/>
<name>A0A8H4RPC7_9HELO</name>
<comment type="subunit">
    <text evidence="6">Forms a conjugate with ATG5.</text>
</comment>
<dbReference type="Proteomes" id="UP000566819">
    <property type="component" value="Unassembled WGS sequence"/>
</dbReference>
<reference evidence="8 9" key="1">
    <citation type="submission" date="2020-03" db="EMBL/GenBank/DDBJ databases">
        <title>Draft Genome Sequence of Cudoniella acicularis.</title>
        <authorList>
            <person name="Buettner E."/>
            <person name="Kellner H."/>
        </authorList>
    </citation>
    <scope>NUCLEOTIDE SEQUENCE [LARGE SCALE GENOMIC DNA]</scope>
    <source>
        <strain evidence="8 9">DSM 108380</strain>
    </source>
</reference>
<dbReference type="GO" id="GO:0000422">
    <property type="term" value="P:autophagy of mitochondrion"/>
    <property type="evidence" value="ECO:0007669"/>
    <property type="project" value="TreeGrafter"/>
</dbReference>
<keyword evidence="6" id="KW-0653">Protein transport</keyword>
<dbReference type="EMBL" id="JAAMPI010000310">
    <property type="protein sequence ID" value="KAF4632868.1"/>
    <property type="molecule type" value="Genomic_DNA"/>
</dbReference>
<dbReference type="InterPro" id="IPR007242">
    <property type="entry name" value="Atg12"/>
</dbReference>
<keyword evidence="3 6" id="KW-1017">Isopeptide bond</keyword>
<evidence type="ECO:0000256" key="4">
    <source>
        <dbReference type="ARBA" id="ARBA00022786"/>
    </source>
</evidence>
<evidence type="ECO:0000256" key="3">
    <source>
        <dbReference type="ARBA" id="ARBA00022499"/>
    </source>
</evidence>
<evidence type="ECO:0000256" key="1">
    <source>
        <dbReference type="ARBA" id="ARBA00007778"/>
    </source>
</evidence>
<comment type="function">
    <text evidence="6">Ubiquitin-like protein involved in cytoplasm to vacuole transport (Cvt), autophagy vesicles formation, mitophagy, and nucleophagy.</text>
</comment>
<dbReference type="GO" id="GO:0034045">
    <property type="term" value="C:phagophore assembly site membrane"/>
    <property type="evidence" value="ECO:0007669"/>
    <property type="project" value="UniProtKB-SubCell"/>
</dbReference>
<comment type="subcellular location">
    <subcellularLocation>
        <location evidence="6">Preautophagosomal structure membrane</location>
        <topology evidence="6">Peripheral membrane protein</topology>
    </subcellularLocation>
</comment>
<organism evidence="8 9">
    <name type="scientific">Cudoniella acicularis</name>
    <dbReference type="NCBI Taxonomy" id="354080"/>
    <lineage>
        <taxon>Eukaryota</taxon>
        <taxon>Fungi</taxon>
        <taxon>Dikarya</taxon>
        <taxon>Ascomycota</taxon>
        <taxon>Pezizomycotina</taxon>
        <taxon>Leotiomycetes</taxon>
        <taxon>Helotiales</taxon>
        <taxon>Tricladiaceae</taxon>
        <taxon>Cudoniella</taxon>
    </lineage>
</organism>
<dbReference type="InterPro" id="IPR029071">
    <property type="entry name" value="Ubiquitin-like_domsf"/>
</dbReference>
<dbReference type="GO" id="GO:0034274">
    <property type="term" value="C:Atg12-Atg5-Atg16 complex"/>
    <property type="evidence" value="ECO:0007669"/>
    <property type="project" value="TreeGrafter"/>
</dbReference>
<dbReference type="GO" id="GO:0061723">
    <property type="term" value="P:glycophagy"/>
    <property type="evidence" value="ECO:0007669"/>
    <property type="project" value="TreeGrafter"/>
</dbReference>
<dbReference type="GO" id="GO:0034727">
    <property type="term" value="P:piecemeal microautophagy of the nucleus"/>
    <property type="evidence" value="ECO:0007669"/>
    <property type="project" value="TreeGrafter"/>
</dbReference>
<keyword evidence="9" id="KW-1185">Reference proteome</keyword>
<dbReference type="GO" id="GO:0097352">
    <property type="term" value="P:autophagosome maturation"/>
    <property type="evidence" value="ECO:0007669"/>
    <property type="project" value="TreeGrafter"/>
</dbReference>
<comment type="caution">
    <text evidence="8">The sequence shown here is derived from an EMBL/GenBank/DDBJ whole genome shotgun (WGS) entry which is preliminary data.</text>
</comment>
<gene>
    <name evidence="8" type="ORF">G7Y89_g5261</name>
</gene>
<dbReference type="GO" id="GO:0019776">
    <property type="term" value="F:Atg8-family ligase activity"/>
    <property type="evidence" value="ECO:0007669"/>
    <property type="project" value="TreeGrafter"/>
</dbReference>
<keyword evidence="6" id="KW-0813">Transport</keyword>